<keyword evidence="2" id="KW-1185">Reference proteome</keyword>
<gene>
    <name evidence="1" type="ORF">Raf01_33440</name>
</gene>
<proteinExistence type="predicted"/>
<dbReference type="InterPro" id="IPR025336">
    <property type="entry name" value="SCO4226-like"/>
</dbReference>
<sequence>MPLYLDVHTITGGVELDDVCQAHKADLQTQAAHGVSYLRYWVDERHGRVFCLVEAPSAGAAEAVHREAHGLVAQEIYQVQEGC</sequence>
<dbReference type="AlphaFoldDB" id="A0A8J3QSH4"/>
<dbReference type="Pfam" id="PF14026">
    <property type="entry name" value="SCO4226-like"/>
    <property type="match status" value="1"/>
</dbReference>
<evidence type="ECO:0000313" key="1">
    <source>
        <dbReference type="EMBL" id="GIH15172.1"/>
    </source>
</evidence>
<reference evidence="1" key="1">
    <citation type="submission" date="2021-01" db="EMBL/GenBank/DDBJ databases">
        <title>Whole genome shotgun sequence of Rugosimonospora africana NBRC 104875.</title>
        <authorList>
            <person name="Komaki H."/>
            <person name="Tamura T."/>
        </authorList>
    </citation>
    <scope>NUCLEOTIDE SEQUENCE</scope>
    <source>
        <strain evidence="1">NBRC 104875</strain>
    </source>
</reference>
<dbReference type="Gene3D" id="3.30.70.3090">
    <property type="entry name" value="ORF SCO4226, nickel-binding ferredoxin-like monomer"/>
    <property type="match status" value="1"/>
</dbReference>
<dbReference type="InterPro" id="IPR042557">
    <property type="entry name" value="SCO4226"/>
</dbReference>
<name>A0A8J3QSH4_9ACTN</name>
<protein>
    <recommendedName>
        <fullName evidence="3">DUF4242 domain-containing protein</fullName>
    </recommendedName>
</protein>
<dbReference type="EMBL" id="BONZ01000031">
    <property type="protein sequence ID" value="GIH15172.1"/>
    <property type="molecule type" value="Genomic_DNA"/>
</dbReference>
<comment type="caution">
    <text evidence="1">The sequence shown here is derived from an EMBL/GenBank/DDBJ whole genome shotgun (WGS) entry which is preliminary data.</text>
</comment>
<dbReference type="RefSeq" id="WP_203918811.1">
    <property type="nucleotide sequence ID" value="NZ_BONZ01000031.1"/>
</dbReference>
<dbReference type="Proteomes" id="UP000642748">
    <property type="component" value="Unassembled WGS sequence"/>
</dbReference>
<evidence type="ECO:0000313" key="2">
    <source>
        <dbReference type="Proteomes" id="UP000642748"/>
    </source>
</evidence>
<organism evidence="1 2">
    <name type="scientific">Rugosimonospora africana</name>
    <dbReference type="NCBI Taxonomy" id="556532"/>
    <lineage>
        <taxon>Bacteria</taxon>
        <taxon>Bacillati</taxon>
        <taxon>Actinomycetota</taxon>
        <taxon>Actinomycetes</taxon>
        <taxon>Micromonosporales</taxon>
        <taxon>Micromonosporaceae</taxon>
        <taxon>Rugosimonospora</taxon>
    </lineage>
</organism>
<accession>A0A8J3QSH4</accession>
<evidence type="ECO:0008006" key="3">
    <source>
        <dbReference type="Google" id="ProtNLM"/>
    </source>
</evidence>